<sequence>MKINLMYDISVFGVAMSHMTSRTGIYRVVMELLNELQKSEEINLLLANTAEPVYLKKTKEFLIENGYEQRLNNKLVYNLPNKIFGRGKRILRNLYSLLGIDLELIEYDTEAFRKADIFHTPFYKIPNDLKNFSKLKRCITIHDIIPVLYPNLHNKLLETKEIISSIGNDYAICVSENTKNDLLNYDGNIDPNNVFVCHLAADSDKFYPSADSEKFKEVQNRYGLPENYFLSLCTLEPRKNLERLIRCFNKFVLEHHINDLSLVLVGTKGWQFEKIFEEINCSKNLKDRIITTGWVFDEDLASIYSHAHSFYYISKYEGFGLPPLEAMQCGVATVTSNTSSLPEVVGNGAKMVDPENNDQICDAMYKLYTDSALKNELETKGLKQSEKFSWCKTTERHLDIYQSIIR</sequence>
<dbReference type="SUPFAM" id="SSF53756">
    <property type="entry name" value="UDP-Glycosyltransferase/glycogen phosphorylase"/>
    <property type="match status" value="1"/>
</dbReference>
<evidence type="ECO:0000313" key="4">
    <source>
        <dbReference type="Proteomes" id="UP001165366"/>
    </source>
</evidence>
<dbReference type="PANTHER" id="PTHR46401">
    <property type="entry name" value="GLYCOSYLTRANSFERASE WBBK-RELATED"/>
    <property type="match status" value="1"/>
</dbReference>
<reference evidence="3" key="1">
    <citation type="submission" date="2022-01" db="EMBL/GenBank/DDBJ databases">
        <authorList>
            <person name="Wang Y."/>
        </authorList>
    </citation>
    <scope>NUCLEOTIDE SEQUENCE</scope>
    <source>
        <strain evidence="3">WB101</strain>
    </source>
</reference>
<organism evidence="3 4">
    <name type="scientific">Rhodohalobacter sulfatireducens</name>
    <dbReference type="NCBI Taxonomy" id="2911366"/>
    <lineage>
        <taxon>Bacteria</taxon>
        <taxon>Pseudomonadati</taxon>
        <taxon>Balneolota</taxon>
        <taxon>Balneolia</taxon>
        <taxon>Balneolales</taxon>
        <taxon>Balneolaceae</taxon>
        <taxon>Rhodohalobacter</taxon>
    </lineage>
</organism>
<dbReference type="EMBL" id="JAKLWS010000003">
    <property type="protein sequence ID" value="MCG2587747.1"/>
    <property type="molecule type" value="Genomic_DNA"/>
</dbReference>
<dbReference type="PANTHER" id="PTHR46401:SF2">
    <property type="entry name" value="GLYCOSYLTRANSFERASE WBBK-RELATED"/>
    <property type="match status" value="1"/>
</dbReference>
<name>A0ABS9KA73_9BACT</name>
<proteinExistence type="predicted"/>
<evidence type="ECO:0000259" key="2">
    <source>
        <dbReference type="Pfam" id="PF00534"/>
    </source>
</evidence>
<dbReference type="InterPro" id="IPR001296">
    <property type="entry name" value="Glyco_trans_1"/>
</dbReference>
<protein>
    <submittedName>
        <fullName evidence="3">Glycosyltransferase family 4 protein</fullName>
    </submittedName>
</protein>
<dbReference type="Gene3D" id="3.40.50.2000">
    <property type="entry name" value="Glycogen Phosphorylase B"/>
    <property type="match status" value="1"/>
</dbReference>
<keyword evidence="1" id="KW-0808">Transferase</keyword>
<dbReference type="Proteomes" id="UP001165366">
    <property type="component" value="Unassembled WGS sequence"/>
</dbReference>
<comment type="caution">
    <text evidence="3">The sequence shown here is derived from an EMBL/GenBank/DDBJ whole genome shotgun (WGS) entry which is preliminary data.</text>
</comment>
<keyword evidence="4" id="KW-1185">Reference proteome</keyword>
<evidence type="ECO:0000256" key="1">
    <source>
        <dbReference type="ARBA" id="ARBA00022679"/>
    </source>
</evidence>
<reference evidence="3" key="2">
    <citation type="submission" date="2024-05" db="EMBL/GenBank/DDBJ databases">
        <title>Rhodohalobacter halophilus gen. nov., sp. nov., a moderately halophilic member of the family Balneolaceae.</title>
        <authorList>
            <person name="Xia J."/>
        </authorList>
    </citation>
    <scope>NUCLEOTIDE SEQUENCE</scope>
    <source>
        <strain evidence="3">WB101</strain>
    </source>
</reference>
<feature type="domain" description="Glycosyl transferase family 1" evidence="2">
    <location>
        <begin position="224"/>
        <end position="381"/>
    </location>
</feature>
<evidence type="ECO:0000313" key="3">
    <source>
        <dbReference type="EMBL" id="MCG2587747.1"/>
    </source>
</evidence>
<dbReference type="RefSeq" id="WP_237852590.1">
    <property type="nucleotide sequence ID" value="NZ_JAKLWS010000003.1"/>
</dbReference>
<dbReference type="CDD" id="cd03809">
    <property type="entry name" value="GT4_MtfB-like"/>
    <property type="match status" value="1"/>
</dbReference>
<accession>A0ABS9KA73</accession>
<gene>
    <name evidence="3" type="ORF">L6773_04165</name>
</gene>
<dbReference type="Pfam" id="PF00534">
    <property type="entry name" value="Glycos_transf_1"/>
    <property type="match status" value="1"/>
</dbReference>